<organism evidence="9 10">
    <name type="scientific">Agromyces mediolanus</name>
    <name type="common">Corynebacterium mediolanum</name>
    <dbReference type="NCBI Taxonomy" id="41986"/>
    <lineage>
        <taxon>Bacteria</taxon>
        <taxon>Bacillati</taxon>
        <taxon>Actinomycetota</taxon>
        <taxon>Actinomycetes</taxon>
        <taxon>Micrococcales</taxon>
        <taxon>Microbacteriaceae</taxon>
        <taxon>Agromyces</taxon>
    </lineage>
</organism>
<dbReference type="Pfam" id="PF02687">
    <property type="entry name" value="FtsX"/>
    <property type="match status" value="1"/>
</dbReference>
<reference evidence="9" key="2">
    <citation type="submission" date="2020-09" db="EMBL/GenBank/DDBJ databases">
        <authorList>
            <person name="Sun Q."/>
            <person name="Ohkuma M."/>
        </authorList>
    </citation>
    <scope>NUCLEOTIDE SEQUENCE</scope>
    <source>
        <strain evidence="9">JCM 3346</strain>
    </source>
</reference>
<feature type="transmembrane region" description="Helical" evidence="7">
    <location>
        <begin position="24"/>
        <end position="52"/>
    </location>
</feature>
<evidence type="ECO:0000313" key="10">
    <source>
        <dbReference type="Proteomes" id="UP000610303"/>
    </source>
</evidence>
<protein>
    <recommendedName>
        <fullName evidence="8">ABC3 transporter permease C-terminal domain-containing protein</fullName>
    </recommendedName>
</protein>
<dbReference type="RefSeq" id="WP_376914266.1">
    <property type="nucleotide sequence ID" value="NZ_JBHRUK010000001.1"/>
</dbReference>
<sequence>MFCNGYARRHGRGRRRALGASRRLIVRLLLIQTLILALTGALIGTTVSVLVLELGSDPLPPPAYLFSVGVLSVAVAVLASVIPAIVASRREPVAELRVP</sequence>
<reference evidence="9" key="1">
    <citation type="journal article" date="2014" name="Int. J. Syst. Evol. Microbiol.">
        <title>Complete genome sequence of Corynebacterium casei LMG S-19264T (=DSM 44701T), isolated from a smear-ripened cheese.</title>
        <authorList>
            <consortium name="US DOE Joint Genome Institute (JGI-PGF)"/>
            <person name="Walter F."/>
            <person name="Albersmeier A."/>
            <person name="Kalinowski J."/>
            <person name="Ruckert C."/>
        </authorList>
    </citation>
    <scope>NUCLEOTIDE SEQUENCE</scope>
    <source>
        <strain evidence="9">JCM 3346</strain>
    </source>
</reference>
<proteinExistence type="inferred from homology"/>
<feature type="domain" description="ABC3 transporter permease C-terminal" evidence="8">
    <location>
        <begin position="15"/>
        <end position="92"/>
    </location>
</feature>
<evidence type="ECO:0000256" key="1">
    <source>
        <dbReference type="ARBA" id="ARBA00004651"/>
    </source>
</evidence>
<evidence type="ECO:0000256" key="6">
    <source>
        <dbReference type="ARBA" id="ARBA00038076"/>
    </source>
</evidence>
<keyword evidence="3 7" id="KW-0812">Transmembrane</keyword>
<gene>
    <name evidence="9" type="ORF">GCM10010196_25900</name>
</gene>
<evidence type="ECO:0000259" key="8">
    <source>
        <dbReference type="Pfam" id="PF02687"/>
    </source>
</evidence>
<keyword evidence="4 7" id="KW-1133">Transmembrane helix</keyword>
<keyword evidence="2" id="KW-1003">Cell membrane</keyword>
<dbReference type="InterPro" id="IPR003838">
    <property type="entry name" value="ABC3_permease_C"/>
</dbReference>
<evidence type="ECO:0000256" key="2">
    <source>
        <dbReference type="ARBA" id="ARBA00022475"/>
    </source>
</evidence>
<comment type="similarity">
    <text evidence="6">Belongs to the ABC-4 integral membrane protein family.</text>
</comment>
<dbReference type="GO" id="GO:0005886">
    <property type="term" value="C:plasma membrane"/>
    <property type="evidence" value="ECO:0007669"/>
    <property type="project" value="UniProtKB-SubCell"/>
</dbReference>
<comment type="caution">
    <text evidence="9">The sequence shown here is derived from an EMBL/GenBank/DDBJ whole genome shotgun (WGS) entry which is preliminary data.</text>
</comment>
<dbReference type="AlphaFoldDB" id="A0A918CNJ6"/>
<comment type="subcellular location">
    <subcellularLocation>
        <location evidence="1">Cell membrane</location>
        <topology evidence="1">Multi-pass membrane protein</topology>
    </subcellularLocation>
</comment>
<evidence type="ECO:0000313" key="9">
    <source>
        <dbReference type="EMBL" id="GGR30650.1"/>
    </source>
</evidence>
<evidence type="ECO:0000256" key="3">
    <source>
        <dbReference type="ARBA" id="ARBA00022692"/>
    </source>
</evidence>
<accession>A0A918CNJ6</accession>
<dbReference type="EMBL" id="BMRJ01000002">
    <property type="protein sequence ID" value="GGR30650.1"/>
    <property type="molecule type" value="Genomic_DNA"/>
</dbReference>
<dbReference type="Proteomes" id="UP000610303">
    <property type="component" value="Unassembled WGS sequence"/>
</dbReference>
<dbReference type="GO" id="GO:0022857">
    <property type="term" value="F:transmembrane transporter activity"/>
    <property type="evidence" value="ECO:0007669"/>
    <property type="project" value="TreeGrafter"/>
</dbReference>
<evidence type="ECO:0000256" key="5">
    <source>
        <dbReference type="ARBA" id="ARBA00023136"/>
    </source>
</evidence>
<feature type="transmembrane region" description="Helical" evidence="7">
    <location>
        <begin position="64"/>
        <end position="87"/>
    </location>
</feature>
<evidence type="ECO:0000256" key="7">
    <source>
        <dbReference type="SAM" id="Phobius"/>
    </source>
</evidence>
<dbReference type="InterPro" id="IPR050250">
    <property type="entry name" value="Macrolide_Exporter_MacB"/>
</dbReference>
<evidence type="ECO:0000256" key="4">
    <source>
        <dbReference type="ARBA" id="ARBA00022989"/>
    </source>
</evidence>
<keyword evidence="10" id="KW-1185">Reference proteome</keyword>
<dbReference type="PANTHER" id="PTHR30572:SF4">
    <property type="entry name" value="ABC TRANSPORTER PERMEASE YTRF"/>
    <property type="match status" value="1"/>
</dbReference>
<dbReference type="PANTHER" id="PTHR30572">
    <property type="entry name" value="MEMBRANE COMPONENT OF TRANSPORTER-RELATED"/>
    <property type="match status" value="1"/>
</dbReference>
<name>A0A918CNJ6_AGRME</name>
<keyword evidence="5 7" id="KW-0472">Membrane</keyword>